<evidence type="ECO:0000259" key="13">
    <source>
        <dbReference type="PROSITE" id="PS51672"/>
    </source>
</evidence>
<dbReference type="GO" id="GO:0006565">
    <property type="term" value="P:L-serine catabolic process"/>
    <property type="evidence" value="ECO:0007669"/>
    <property type="project" value="TreeGrafter"/>
</dbReference>
<dbReference type="STRING" id="1848903.CCAND38_200027"/>
<protein>
    <recommendedName>
        <fullName evidence="12">L-threonine dehydratase</fullName>
        <ecNumber evidence="12">4.3.1.19</ecNumber>
    </recommendedName>
    <alternativeName>
        <fullName evidence="12">Threonine deaminase</fullName>
    </alternativeName>
</protein>
<keyword evidence="9 12" id="KW-0456">Lyase</keyword>
<keyword evidence="7 12" id="KW-0412">Isoleucine biosynthesis</keyword>
<dbReference type="PROSITE" id="PS00165">
    <property type="entry name" value="DEHYDRATASE_SER_THR"/>
    <property type="match status" value="1"/>
</dbReference>
<organism evidence="14 15">
    <name type="scientific">Capnocytophaga canis</name>
    <dbReference type="NCBI Taxonomy" id="1848903"/>
    <lineage>
        <taxon>Bacteria</taxon>
        <taxon>Pseudomonadati</taxon>
        <taxon>Bacteroidota</taxon>
        <taxon>Flavobacteriia</taxon>
        <taxon>Flavobacteriales</taxon>
        <taxon>Flavobacteriaceae</taxon>
        <taxon>Capnocytophaga</taxon>
    </lineage>
</organism>
<dbReference type="SUPFAM" id="SSF53686">
    <property type="entry name" value="Tryptophan synthase beta subunit-like PLP-dependent enzymes"/>
    <property type="match status" value="1"/>
</dbReference>
<sequence length="442" mass="49333">MYQKKDKCFIKEKQNNLGKLRKYMEVTTYIPQVQEVQKAMLRIKSVINTTPLSKSVRLSNLFEAEIYFKREDLQQVRSYKIRGAYNKISSLSEQDKQQGIVCASAGNHAQGVALSCQILNIKGDIYMPVTTPQQKIEQVQMFGGENVTIVLKGDTFDDSNNAAIKFATENAKTFVPPFDDEKVIEGQATIGLEILDQANEPIDYVFVPIGGGGLSAGLSSVFKTLSPQTKIIGVEPLGAPSMKEALKAGKPVELTEIDKFVDGASVKKVGSLNFEICNRFLDDVVLVPEGKVCQTILDLYNRDAIVVEPAGALSISALDFYKEKIKGKKVVCVISGSNNDITRTAEIKERALLYANLKHYFIVRFPQRAGALKEFVVEILGKTDDITYFEYSKKHNRENGPAVVGVELKNEADLQPLIDRMKQRNFYGDYLNNKPDLFQFLV</sequence>
<evidence type="ECO:0000256" key="11">
    <source>
        <dbReference type="ARBA" id="ARBA00025527"/>
    </source>
</evidence>
<dbReference type="Pfam" id="PF00291">
    <property type="entry name" value="PALP"/>
    <property type="match status" value="1"/>
</dbReference>
<dbReference type="UniPathway" id="UPA00047">
    <property type="reaction ID" value="UER00054"/>
</dbReference>
<evidence type="ECO:0000256" key="2">
    <source>
        <dbReference type="ARBA" id="ARBA00001933"/>
    </source>
</evidence>
<dbReference type="PANTHER" id="PTHR48078">
    <property type="entry name" value="THREONINE DEHYDRATASE, MITOCHONDRIAL-RELATED"/>
    <property type="match status" value="1"/>
</dbReference>
<comment type="pathway">
    <text evidence="3 12">Amino-acid biosynthesis; L-isoleucine biosynthesis; 2-oxobutanoate from L-threonine: step 1/1.</text>
</comment>
<dbReference type="EMBL" id="CDOL01000240">
    <property type="protein sequence ID" value="CEN53634.1"/>
    <property type="molecule type" value="Genomic_DNA"/>
</dbReference>
<evidence type="ECO:0000256" key="4">
    <source>
        <dbReference type="ARBA" id="ARBA00010869"/>
    </source>
</evidence>
<proteinExistence type="inferred from homology"/>
<dbReference type="Pfam" id="PF00585">
    <property type="entry name" value="Thr_dehydrat_C"/>
    <property type="match status" value="1"/>
</dbReference>
<comment type="subunit">
    <text evidence="5 12">Homotetramer.</text>
</comment>
<dbReference type="InterPro" id="IPR001721">
    <property type="entry name" value="TD_ACT-like"/>
</dbReference>
<dbReference type="EC" id="4.3.1.19" evidence="12"/>
<dbReference type="AlphaFoldDB" id="A0A0B7ISR0"/>
<dbReference type="FunFam" id="3.40.50.1100:FF:000007">
    <property type="entry name" value="L-threonine dehydratase catabolic TdcB"/>
    <property type="match status" value="1"/>
</dbReference>
<evidence type="ECO:0000256" key="12">
    <source>
        <dbReference type="RuleBase" id="RU362012"/>
    </source>
</evidence>
<name>A0A0B7ISR0_9FLAO</name>
<dbReference type="GO" id="GO:0006567">
    <property type="term" value="P:L-threonine catabolic process"/>
    <property type="evidence" value="ECO:0007669"/>
    <property type="project" value="TreeGrafter"/>
</dbReference>
<dbReference type="InterPro" id="IPR036052">
    <property type="entry name" value="TrpB-like_PALP_sf"/>
</dbReference>
<dbReference type="CDD" id="cd04907">
    <property type="entry name" value="ACT_ThrD-I_2"/>
    <property type="match status" value="1"/>
</dbReference>
<accession>A0A0B7ISR0</accession>
<evidence type="ECO:0000313" key="14">
    <source>
        <dbReference type="EMBL" id="CEN53634.1"/>
    </source>
</evidence>
<evidence type="ECO:0000256" key="1">
    <source>
        <dbReference type="ARBA" id="ARBA00001274"/>
    </source>
</evidence>
<keyword evidence="6 12" id="KW-0028">Amino-acid biosynthesis</keyword>
<evidence type="ECO:0000256" key="5">
    <source>
        <dbReference type="ARBA" id="ARBA00011881"/>
    </source>
</evidence>
<dbReference type="GO" id="GO:0003941">
    <property type="term" value="F:L-serine ammonia-lyase activity"/>
    <property type="evidence" value="ECO:0007669"/>
    <property type="project" value="TreeGrafter"/>
</dbReference>
<dbReference type="InterPro" id="IPR000634">
    <property type="entry name" value="Ser/Thr_deHydtase_PyrdxlP-BS"/>
</dbReference>
<dbReference type="GO" id="GO:0009097">
    <property type="term" value="P:isoleucine biosynthetic process"/>
    <property type="evidence" value="ECO:0007669"/>
    <property type="project" value="UniProtKB-UniRule"/>
</dbReference>
<dbReference type="CDD" id="cd01562">
    <property type="entry name" value="Thr-dehyd"/>
    <property type="match status" value="1"/>
</dbReference>
<evidence type="ECO:0000256" key="9">
    <source>
        <dbReference type="ARBA" id="ARBA00023239"/>
    </source>
</evidence>
<dbReference type="PROSITE" id="PS51672">
    <property type="entry name" value="ACT_LIKE"/>
    <property type="match status" value="1"/>
</dbReference>
<feature type="domain" description="ACT-like" evidence="13">
    <location>
        <begin position="359"/>
        <end position="433"/>
    </location>
</feature>
<dbReference type="InterPro" id="IPR011820">
    <property type="entry name" value="IlvA"/>
</dbReference>
<keyword evidence="8 12" id="KW-0663">Pyridoxal phosphate</keyword>
<comment type="function">
    <text evidence="11 12">Catalyzes the anaerobic formation of alpha-ketobutyrate and ammonia from threonine in a two-step reaction. The first step involved a dehydration of threonine and a production of enamine intermediates (aminocrotonate), which tautomerizes to its imine form (iminobutyrate). Both intermediates are unstable and short-lived. The second step is the nonenzymatic hydrolysis of the enamine/imine intermediates to form 2-ketobutyrate and free ammonia. In the low water environment of the cell, the second step is accelerated by RidA.</text>
</comment>
<comment type="similarity">
    <text evidence="4 12">Belongs to the serine/threonine dehydratase family.</text>
</comment>
<keyword evidence="10 12" id="KW-0100">Branched-chain amino acid biosynthesis</keyword>
<dbReference type="NCBIfam" id="NF006390">
    <property type="entry name" value="PRK08639.1"/>
    <property type="match status" value="1"/>
</dbReference>
<evidence type="ECO:0000313" key="15">
    <source>
        <dbReference type="Proteomes" id="UP000038200"/>
    </source>
</evidence>
<dbReference type="Gene3D" id="3.40.50.1100">
    <property type="match status" value="2"/>
</dbReference>
<reference evidence="14 15" key="1">
    <citation type="submission" date="2015-01" db="EMBL/GenBank/DDBJ databases">
        <authorList>
            <person name="Xiang T."/>
            <person name="Song Y."/>
            <person name="Huang L."/>
            <person name="Wang B."/>
            <person name="Wu P."/>
        </authorList>
    </citation>
    <scope>NUCLEOTIDE SEQUENCE [LARGE SCALE GENOMIC DNA]</scope>
    <source>
        <strain evidence="14 15">CcD93</strain>
    </source>
</reference>
<dbReference type="GO" id="GO:0030170">
    <property type="term" value="F:pyridoxal phosphate binding"/>
    <property type="evidence" value="ECO:0007669"/>
    <property type="project" value="InterPro"/>
</dbReference>
<gene>
    <name evidence="12 14" type="primary">ilvA</name>
    <name evidence="14" type="ORF">CCAND93_500002</name>
</gene>
<dbReference type="GO" id="GO:0004794">
    <property type="term" value="F:threonine deaminase activity"/>
    <property type="evidence" value="ECO:0007669"/>
    <property type="project" value="UniProtKB-UniRule"/>
</dbReference>
<dbReference type="PANTHER" id="PTHR48078:SF11">
    <property type="entry name" value="THREONINE DEHYDRATASE, MITOCHONDRIAL"/>
    <property type="match status" value="1"/>
</dbReference>
<comment type="catalytic activity">
    <reaction evidence="1 12">
        <text>L-threonine = 2-oxobutanoate + NH4(+)</text>
        <dbReference type="Rhea" id="RHEA:22108"/>
        <dbReference type="ChEBI" id="CHEBI:16763"/>
        <dbReference type="ChEBI" id="CHEBI:28938"/>
        <dbReference type="ChEBI" id="CHEBI:57926"/>
        <dbReference type="EC" id="4.3.1.19"/>
    </reaction>
</comment>
<evidence type="ECO:0000256" key="6">
    <source>
        <dbReference type="ARBA" id="ARBA00022605"/>
    </source>
</evidence>
<evidence type="ECO:0000256" key="8">
    <source>
        <dbReference type="ARBA" id="ARBA00022898"/>
    </source>
</evidence>
<evidence type="ECO:0000256" key="10">
    <source>
        <dbReference type="ARBA" id="ARBA00023304"/>
    </source>
</evidence>
<dbReference type="InterPro" id="IPR001926">
    <property type="entry name" value="TrpB-like_PALP"/>
</dbReference>
<dbReference type="NCBIfam" id="TIGR02079">
    <property type="entry name" value="THD1"/>
    <property type="match status" value="1"/>
</dbReference>
<evidence type="ECO:0000256" key="3">
    <source>
        <dbReference type="ARBA" id="ARBA00004810"/>
    </source>
</evidence>
<dbReference type="InterPro" id="IPR050147">
    <property type="entry name" value="Ser/Thr_Dehydratase"/>
</dbReference>
<dbReference type="Proteomes" id="UP000038200">
    <property type="component" value="Unassembled WGS sequence"/>
</dbReference>
<comment type="cofactor">
    <cofactor evidence="2 12">
        <name>pyridoxal 5'-phosphate</name>
        <dbReference type="ChEBI" id="CHEBI:597326"/>
    </cofactor>
</comment>
<evidence type="ECO:0000256" key="7">
    <source>
        <dbReference type="ARBA" id="ARBA00022624"/>
    </source>
</evidence>